<evidence type="ECO:0000256" key="4">
    <source>
        <dbReference type="ARBA" id="ARBA00022723"/>
    </source>
</evidence>
<dbReference type="EMBL" id="CP136920">
    <property type="protein sequence ID" value="WOO42892.1"/>
    <property type="molecule type" value="Genomic_DNA"/>
</dbReference>
<evidence type="ECO:0000256" key="8">
    <source>
        <dbReference type="ARBA" id="ARBA00023134"/>
    </source>
</evidence>
<evidence type="ECO:0000256" key="7">
    <source>
        <dbReference type="ARBA" id="ARBA00023014"/>
    </source>
</evidence>
<comment type="pathway">
    <text evidence="12">Cofactor biosynthesis; molybdopterin biosynthesis.</text>
</comment>
<dbReference type="PANTHER" id="PTHR22960:SF0">
    <property type="entry name" value="MOLYBDENUM COFACTOR BIOSYNTHESIS PROTEIN 1"/>
    <property type="match status" value="1"/>
</dbReference>
<comment type="cofactor">
    <cofactor evidence="12">
        <name>[4Fe-4S] cluster</name>
        <dbReference type="ChEBI" id="CHEBI:49883"/>
    </cofactor>
    <text evidence="12">Binds 2 [4Fe-4S] clusters. Binds 1 [4Fe-4S] cluster coordinated with 3 cysteines and an exchangeable S-adenosyl-L-methionine and 1 [4Fe-4S] cluster coordinated with 3 cysteines and the GTP-derived substrate.</text>
</comment>
<dbReference type="SFLD" id="SFLDS00029">
    <property type="entry name" value="Radical_SAM"/>
    <property type="match status" value="1"/>
</dbReference>
<keyword evidence="10 12" id="KW-0456">Lyase</keyword>
<keyword evidence="15" id="KW-1185">Reference proteome</keyword>
<reference evidence="14 15" key="1">
    <citation type="submission" date="2023-10" db="EMBL/GenBank/DDBJ databases">
        <title>Rubellicoccus peritrichatus gen. nov., sp. nov., isolated from an algae of coral reef tank.</title>
        <authorList>
            <person name="Luo J."/>
        </authorList>
    </citation>
    <scope>NUCLEOTIDE SEQUENCE [LARGE SCALE GENOMIC DNA]</scope>
    <source>
        <strain evidence="14 15">CR14</strain>
    </source>
</reference>
<dbReference type="KEGG" id="puo:RZN69_07290"/>
<dbReference type="GO" id="GO:0061798">
    <property type="term" value="F:GTP 3',8'-cyclase activity"/>
    <property type="evidence" value="ECO:0007669"/>
    <property type="project" value="UniProtKB-UniRule"/>
</dbReference>
<dbReference type="InterPro" id="IPR007197">
    <property type="entry name" value="rSAM"/>
</dbReference>
<name>A0AAQ3LE11_9BACT</name>
<evidence type="ECO:0000256" key="12">
    <source>
        <dbReference type="HAMAP-Rule" id="MF_01225"/>
    </source>
</evidence>
<comment type="subunit">
    <text evidence="12">Monomer and homodimer.</text>
</comment>
<dbReference type="SFLD" id="SFLDG01067">
    <property type="entry name" value="SPASM/twitch_domain_containing"/>
    <property type="match status" value="1"/>
</dbReference>
<feature type="binding site" evidence="12">
    <location>
        <position position="33"/>
    </location>
    <ligand>
        <name>GTP</name>
        <dbReference type="ChEBI" id="CHEBI:37565"/>
    </ligand>
</feature>
<dbReference type="GO" id="GO:0061799">
    <property type="term" value="F:cyclic pyranopterin monophosphate synthase activity"/>
    <property type="evidence" value="ECO:0007669"/>
    <property type="project" value="TreeGrafter"/>
</dbReference>
<keyword evidence="4 12" id="KW-0479">Metal-binding</keyword>
<feature type="binding site" evidence="12">
    <location>
        <position position="277"/>
    </location>
    <ligand>
        <name>[4Fe-4S] cluster</name>
        <dbReference type="ChEBI" id="CHEBI:49883"/>
        <label>2</label>
        <note>4Fe-4S-substrate</note>
    </ligand>
</feature>
<feature type="binding site" evidence="12">
    <location>
        <position position="46"/>
    </location>
    <ligand>
        <name>S-adenosyl-L-methionine</name>
        <dbReference type="ChEBI" id="CHEBI:59789"/>
    </ligand>
</feature>
<dbReference type="SUPFAM" id="SSF102114">
    <property type="entry name" value="Radical SAM enzymes"/>
    <property type="match status" value="1"/>
</dbReference>
<dbReference type="PROSITE" id="PS01305">
    <property type="entry name" value="MOAA_NIFB_PQQE"/>
    <property type="match status" value="1"/>
</dbReference>
<dbReference type="CDD" id="cd01335">
    <property type="entry name" value="Radical_SAM"/>
    <property type="match status" value="1"/>
</dbReference>
<dbReference type="PANTHER" id="PTHR22960">
    <property type="entry name" value="MOLYBDOPTERIN COFACTOR SYNTHESIS PROTEIN A"/>
    <property type="match status" value="1"/>
</dbReference>
<dbReference type="InterPro" id="IPR040064">
    <property type="entry name" value="MoaA-like"/>
</dbReference>
<keyword evidence="2 12" id="KW-0004">4Fe-4S</keyword>
<dbReference type="EC" id="4.1.99.22" evidence="1 12"/>
<keyword evidence="6 12" id="KW-0408">Iron</keyword>
<dbReference type="AlphaFoldDB" id="A0AAQ3LE11"/>
<dbReference type="Pfam" id="PF06463">
    <property type="entry name" value="Mob_synth_C"/>
    <property type="match status" value="1"/>
</dbReference>
<dbReference type="SMART" id="SM00729">
    <property type="entry name" value="Elp3"/>
    <property type="match status" value="1"/>
</dbReference>
<evidence type="ECO:0000256" key="1">
    <source>
        <dbReference type="ARBA" id="ARBA00012167"/>
    </source>
</evidence>
<dbReference type="RefSeq" id="WP_317835425.1">
    <property type="nucleotide sequence ID" value="NZ_CP136920.1"/>
</dbReference>
<dbReference type="InterPro" id="IPR050105">
    <property type="entry name" value="MoCo_biosynth_MoaA/MoaC"/>
</dbReference>
<feature type="binding site" evidence="12">
    <location>
        <position position="44"/>
    </location>
    <ligand>
        <name>[4Fe-4S] cluster</name>
        <dbReference type="ChEBI" id="CHEBI:49883"/>
        <label>1</label>
        <note>4Fe-4S-S-AdoMet</note>
    </ligand>
</feature>
<keyword evidence="7 12" id="KW-0411">Iron-sulfur</keyword>
<comment type="function">
    <text evidence="12">Catalyzes the cyclization of GTP to (8S)-3',8-cyclo-7,8-dihydroguanosine 5'-triphosphate.</text>
</comment>
<feature type="binding site" evidence="12">
    <location>
        <begin position="282"/>
        <end position="284"/>
    </location>
    <ligand>
        <name>GTP</name>
        <dbReference type="ChEBI" id="CHEBI:37565"/>
    </ligand>
</feature>
<evidence type="ECO:0000256" key="9">
    <source>
        <dbReference type="ARBA" id="ARBA00023150"/>
    </source>
</evidence>
<feature type="binding site" evidence="12">
    <location>
        <position position="280"/>
    </location>
    <ligand>
        <name>[4Fe-4S] cluster</name>
        <dbReference type="ChEBI" id="CHEBI:49883"/>
        <label>2</label>
        <note>4Fe-4S-substrate</note>
    </ligand>
</feature>
<keyword evidence="5 12" id="KW-0547">Nucleotide-binding</keyword>
<evidence type="ECO:0000259" key="13">
    <source>
        <dbReference type="PROSITE" id="PS51918"/>
    </source>
</evidence>
<dbReference type="HAMAP" id="MF_01225_B">
    <property type="entry name" value="MoaA_B"/>
    <property type="match status" value="1"/>
</dbReference>
<dbReference type="GO" id="GO:1904047">
    <property type="term" value="F:S-adenosyl-L-methionine binding"/>
    <property type="evidence" value="ECO:0007669"/>
    <property type="project" value="UniProtKB-UniRule"/>
</dbReference>
<evidence type="ECO:0000256" key="10">
    <source>
        <dbReference type="ARBA" id="ARBA00023239"/>
    </source>
</evidence>
<accession>A0AAQ3LE11</accession>
<dbReference type="Proteomes" id="UP001304300">
    <property type="component" value="Chromosome"/>
</dbReference>
<dbReference type="InterPro" id="IPR006638">
    <property type="entry name" value="Elp3/MiaA/NifB-like_rSAM"/>
</dbReference>
<comment type="similarity">
    <text evidence="12">Belongs to the radical SAM superfamily. MoaA family.</text>
</comment>
<comment type="catalytic activity">
    <reaction evidence="11 12">
        <text>GTP + AH2 + S-adenosyl-L-methionine = (8S)-3',8-cyclo-7,8-dihydroguanosine 5'-triphosphate + 5'-deoxyadenosine + L-methionine + A + H(+)</text>
        <dbReference type="Rhea" id="RHEA:49576"/>
        <dbReference type="ChEBI" id="CHEBI:13193"/>
        <dbReference type="ChEBI" id="CHEBI:15378"/>
        <dbReference type="ChEBI" id="CHEBI:17319"/>
        <dbReference type="ChEBI" id="CHEBI:17499"/>
        <dbReference type="ChEBI" id="CHEBI:37565"/>
        <dbReference type="ChEBI" id="CHEBI:57844"/>
        <dbReference type="ChEBI" id="CHEBI:59789"/>
        <dbReference type="ChEBI" id="CHEBI:131766"/>
        <dbReference type="EC" id="4.1.99.22"/>
    </reaction>
</comment>
<evidence type="ECO:0000256" key="11">
    <source>
        <dbReference type="ARBA" id="ARBA00048697"/>
    </source>
</evidence>
<evidence type="ECO:0000313" key="15">
    <source>
        <dbReference type="Proteomes" id="UP001304300"/>
    </source>
</evidence>
<dbReference type="InterPro" id="IPR010505">
    <property type="entry name" value="MoaA_twitch"/>
</dbReference>
<feature type="binding site" evidence="12">
    <location>
        <position position="142"/>
    </location>
    <ligand>
        <name>S-adenosyl-L-methionine</name>
        <dbReference type="ChEBI" id="CHEBI:59789"/>
    </ligand>
</feature>
<dbReference type="NCBIfam" id="TIGR02666">
    <property type="entry name" value="moaA"/>
    <property type="match status" value="1"/>
</dbReference>
<dbReference type="PROSITE" id="PS51918">
    <property type="entry name" value="RADICAL_SAM"/>
    <property type="match status" value="1"/>
</dbReference>
<proteinExistence type="inferred from homology"/>
<dbReference type="GO" id="GO:0051539">
    <property type="term" value="F:4 iron, 4 sulfur cluster binding"/>
    <property type="evidence" value="ECO:0007669"/>
    <property type="project" value="UniProtKB-UniRule"/>
</dbReference>
<dbReference type="InterPro" id="IPR058240">
    <property type="entry name" value="rSAM_sf"/>
</dbReference>
<dbReference type="GO" id="GO:0006777">
    <property type="term" value="P:Mo-molybdopterin cofactor biosynthetic process"/>
    <property type="evidence" value="ECO:0007669"/>
    <property type="project" value="UniProtKB-UniRule"/>
</dbReference>
<keyword evidence="3 12" id="KW-0949">S-adenosyl-L-methionine</keyword>
<dbReference type="Gene3D" id="3.20.20.70">
    <property type="entry name" value="Aldolase class I"/>
    <property type="match status" value="1"/>
</dbReference>
<dbReference type="SFLD" id="SFLDG01383">
    <property type="entry name" value="cyclic_pyranopterin_phosphate"/>
    <property type="match status" value="1"/>
</dbReference>
<feature type="binding site" evidence="12">
    <location>
        <position position="40"/>
    </location>
    <ligand>
        <name>[4Fe-4S] cluster</name>
        <dbReference type="ChEBI" id="CHEBI:49883"/>
        <label>1</label>
        <note>4Fe-4S-S-AdoMet</note>
    </ligand>
</feature>
<dbReference type="CDD" id="cd21117">
    <property type="entry name" value="Twitch_MoaA"/>
    <property type="match status" value="1"/>
</dbReference>
<dbReference type="InterPro" id="IPR013785">
    <property type="entry name" value="Aldolase_TIM"/>
</dbReference>
<feature type="binding site" evidence="12">
    <location>
        <position position="47"/>
    </location>
    <ligand>
        <name>[4Fe-4S] cluster</name>
        <dbReference type="ChEBI" id="CHEBI:49883"/>
        <label>1</label>
        <note>4Fe-4S-S-AdoMet</note>
    </ligand>
</feature>
<evidence type="ECO:0000256" key="6">
    <source>
        <dbReference type="ARBA" id="ARBA00023004"/>
    </source>
</evidence>
<dbReference type="SFLD" id="SFLDG01386">
    <property type="entry name" value="main_SPASM_domain-containing"/>
    <property type="match status" value="1"/>
</dbReference>
<gene>
    <name evidence="12 14" type="primary">moaA</name>
    <name evidence="14" type="ORF">RZN69_07290</name>
</gene>
<dbReference type="GO" id="GO:0046872">
    <property type="term" value="F:metal ion binding"/>
    <property type="evidence" value="ECO:0007669"/>
    <property type="project" value="UniProtKB-KW"/>
</dbReference>
<evidence type="ECO:0000256" key="3">
    <source>
        <dbReference type="ARBA" id="ARBA00022691"/>
    </source>
</evidence>
<feature type="binding site" evidence="12">
    <location>
        <position position="87"/>
    </location>
    <ligand>
        <name>GTP</name>
        <dbReference type="ChEBI" id="CHEBI:37565"/>
    </ligand>
</feature>
<feature type="binding site" evidence="12">
    <location>
        <position position="213"/>
    </location>
    <ligand>
        <name>S-adenosyl-L-methionine</name>
        <dbReference type="ChEBI" id="CHEBI:59789"/>
    </ligand>
</feature>
<feature type="binding site" evidence="12">
    <location>
        <position position="179"/>
    </location>
    <ligand>
        <name>GTP</name>
        <dbReference type="ChEBI" id="CHEBI:37565"/>
    </ligand>
</feature>
<evidence type="ECO:0000256" key="5">
    <source>
        <dbReference type="ARBA" id="ARBA00022741"/>
    </source>
</evidence>
<keyword evidence="9 12" id="KW-0501">Molybdenum cofactor biosynthesis</keyword>
<dbReference type="GO" id="GO:0005525">
    <property type="term" value="F:GTP binding"/>
    <property type="evidence" value="ECO:0007669"/>
    <property type="project" value="UniProtKB-UniRule"/>
</dbReference>
<keyword evidence="8 12" id="KW-0342">GTP-binding</keyword>
<protein>
    <recommendedName>
        <fullName evidence="1 12">GTP 3',8-cyclase</fullName>
        <ecNumber evidence="1 12">4.1.99.22</ecNumber>
    </recommendedName>
    <alternativeName>
        <fullName evidence="12">Molybdenum cofactor biosynthesis protein A</fullName>
    </alternativeName>
</protein>
<organism evidence="14 15">
    <name type="scientific">Rubellicoccus peritrichatus</name>
    <dbReference type="NCBI Taxonomy" id="3080537"/>
    <lineage>
        <taxon>Bacteria</taxon>
        <taxon>Pseudomonadati</taxon>
        <taxon>Verrucomicrobiota</taxon>
        <taxon>Opitutia</taxon>
        <taxon>Puniceicoccales</taxon>
        <taxon>Cerasicoccaceae</taxon>
        <taxon>Rubellicoccus</taxon>
    </lineage>
</organism>
<feature type="domain" description="Radical SAM core" evidence="13">
    <location>
        <begin position="24"/>
        <end position="242"/>
    </location>
</feature>
<feature type="binding site" evidence="12">
    <location>
        <position position="118"/>
    </location>
    <ligand>
        <name>GTP</name>
        <dbReference type="ChEBI" id="CHEBI:37565"/>
    </ligand>
</feature>
<evidence type="ECO:0000256" key="2">
    <source>
        <dbReference type="ARBA" id="ARBA00022485"/>
    </source>
</evidence>
<dbReference type="InterPro" id="IPR000385">
    <property type="entry name" value="MoaA_NifB_PqqE_Fe-S-bd_CS"/>
</dbReference>
<sequence length="353" mass="39536">MKPPALLEPTPRANEKVLRSPIDVFGRGLKDLRLSVIDRCNLRCQYCMPSELFGPDFRFLPESQLMSFDEIERLVSSFLEVGVEKIRITGGEPLLRPRLPELVARIRSLSADCDLALTTNGIRLARIAHELAKAGLNRVNLSLDAIDSEIGKKMAGRAIDFSTSLNGIVAAREAGLGIKLNAVIKRGINECQILPLAQFAREQNINLRFIEYMDVGETNGWDKTDVVTGAEVLAILKKHYPLTQNKPRQGSEIAATFQYLDADCAVGFINSISQPFCGGCVRARVSAEGKLFTCLFGSDGYDLRPWLTKEFNKEQSLTHKITKIWNERKDRHSELRDKQSEISKRQEMWTLGG</sequence>
<evidence type="ECO:0000313" key="14">
    <source>
        <dbReference type="EMBL" id="WOO42892.1"/>
    </source>
</evidence>
<dbReference type="Pfam" id="PF04055">
    <property type="entry name" value="Radical_SAM"/>
    <property type="match status" value="1"/>
</dbReference>
<feature type="binding site" evidence="12">
    <location>
        <position position="294"/>
    </location>
    <ligand>
        <name>[4Fe-4S] cluster</name>
        <dbReference type="ChEBI" id="CHEBI:49883"/>
        <label>2</label>
        <note>4Fe-4S-substrate</note>
    </ligand>
</feature>
<dbReference type="InterPro" id="IPR013483">
    <property type="entry name" value="MoaA"/>
</dbReference>
<feature type="binding site" evidence="12">
    <location>
        <position position="91"/>
    </location>
    <ligand>
        <name>S-adenosyl-L-methionine</name>
        <dbReference type="ChEBI" id="CHEBI:59789"/>
    </ligand>
</feature>